<dbReference type="RefSeq" id="WP_381010677.1">
    <property type="nucleotide sequence ID" value="NZ_JBHTJF010000022.1"/>
</dbReference>
<dbReference type="Pfam" id="PF01610">
    <property type="entry name" value="DDE_Tnp_ISL3"/>
    <property type="match status" value="1"/>
</dbReference>
<feature type="domain" description="Transposase IS204/IS1001/IS1096/IS1165 DDE" evidence="1">
    <location>
        <begin position="166"/>
        <end position="418"/>
    </location>
</feature>
<dbReference type="PANTHER" id="PTHR33498:SF1">
    <property type="entry name" value="TRANSPOSASE FOR INSERTION SEQUENCE ELEMENT IS1557"/>
    <property type="match status" value="1"/>
</dbReference>
<dbReference type="InterPro" id="IPR002560">
    <property type="entry name" value="Transposase_DDE"/>
</dbReference>
<keyword evidence="4" id="KW-1185">Reference proteome</keyword>
<name>A0ABW3GWL0_9BACL</name>
<dbReference type="Proteomes" id="UP001596976">
    <property type="component" value="Unassembled WGS sequence"/>
</dbReference>
<dbReference type="Pfam" id="PF14690">
    <property type="entry name" value="Zn_ribbon_ISL3"/>
    <property type="match status" value="1"/>
</dbReference>
<gene>
    <name evidence="3" type="ORF">ACFQ0V_05440</name>
</gene>
<evidence type="ECO:0000313" key="4">
    <source>
        <dbReference type="Proteomes" id="UP001596976"/>
    </source>
</evidence>
<dbReference type="EMBL" id="JBHTJF010000022">
    <property type="protein sequence ID" value="MFD0943212.1"/>
    <property type="molecule type" value="Genomic_DNA"/>
</dbReference>
<sequence length="441" mass="51165">MSLTHSIGKFIDIQDSNIVFNEEFFHMGTFKGKKCKYISGKLSYTPTHCEACGVENQNDTIYKNGSQTSRITLPFIGMYPAYLLLKKQRFMCKACKQTFTAQTSIVKKNCFVSQNVKTLIVIKAAEARSLTSIASDCSVSPTTVQREINQAAKLFKPHYQALPEHLSFDEFKYAKGEMAFEYINAMTGDILDILDRRNQFTIKNHFIANYSLADRKCVKTVTIDMNAGYATVIKELFPNAEIIIDRFHLVQLISRSMNKCRIQVMNQFNKSNGEDQKKYRRLKKFWKLLLKNAMRISNTEYKHYPLFGQRTEGGMIEEMLEYSPILKANYVIYQSLLKAMTNKDFKALKFHVVEPVDPLISGYMRTSLKTLKKHLPYIQNSFIYPYNNGRIEGINNKIKVLNRVAYGYRNFMNYKKRILIHFKLKPFESNSKQKQPYSKVA</sequence>
<dbReference type="NCBIfam" id="NF033550">
    <property type="entry name" value="transpos_ISL3"/>
    <property type="match status" value="1"/>
</dbReference>
<proteinExistence type="predicted"/>
<protein>
    <submittedName>
        <fullName evidence="3">ISL3 family transposase</fullName>
    </submittedName>
</protein>
<evidence type="ECO:0000313" key="3">
    <source>
        <dbReference type="EMBL" id="MFD0943212.1"/>
    </source>
</evidence>
<reference evidence="4" key="1">
    <citation type="journal article" date="2019" name="Int. J. Syst. Evol. Microbiol.">
        <title>The Global Catalogue of Microorganisms (GCM) 10K type strain sequencing project: providing services to taxonomists for standard genome sequencing and annotation.</title>
        <authorList>
            <consortium name="The Broad Institute Genomics Platform"/>
            <consortium name="The Broad Institute Genome Sequencing Center for Infectious Disease"/>
            <person name="Wu L."/>
            <person name="Ma J."/>
        </authorList>
    </citation>
    <scope>NUCLEOTIDE SEQUENCE [LARGE SCALE GENOMIC DNA]</scope>
    <source>
        <strain evidence="4">CCUG 63563</strain>
    </source>
</reference>
<organism evidence="3 4">
    <name type="scientific">Savagea faecisuis</name>
    <dbReference type="NCBI Taxonomy" id="1274803"/>
    <lineage>
        <taxon>Bacteria</taxon>
        <taxon>Bacillati</taxon>
        <taxon>Bacillota</taxon>
        <taxon>Bacilli</taxon>
        <taxon>Bacillales</taxon>
        <taxon>Caryophanaceae</taxon>
        <taxon>Savagea</taxon>
    </lineage>
</organism>
<dbReference type="PANTHER" id="PTHR33498">
    <property type="entry name" value="TRANSPOSASE FOR INSERTION SEQUENCE ELEMENT IS1557"/>
    <property type="match status" value="1"/>
</dbReference>
<feature type="domain" description="Transposase IS204/IS1001/IS1096/IS1165 zinc-finger" evidence="2">
    <location>
        <begin position="46"/>
        <end position="95"/>
    </location>
</feature>
<dbReference type="InterPro" id="IPR029261">
    <property type="entry name" value="Transposase_Znf"/>
</dbReference>
<evidence type="ECO:0000259" key="1">
    <source>
        <dbReference type="Pfam" id="PF01610"/>
    </source>
</evidence>
<accession>A0ABW3GWL0</accession>
<dbReference type="InterPro" id="IPR047951">
    <property type="entry name" value="Transpos_ISL3"/>
</dbReference>
<comment type="caution">
    <text evidence="3">The sequence shown here is derived from an EMBL/GenBank/DDBJ whole genome shotgun (WGS) entry which is preliminary data.</text>
</comment>
<evidence type="ECO:0000259" key="2">
    <source>
        <dbReference type="Pfam" id="PF14690"/>
    </source>
</evidence>